<organism evidence="1 2">
    <name type="scientific">Stylosanthes scabra</name>
    <dbReference type="NCBI Taxonomy" id="79078"/>
    <lineage>
        <taxon>Eukaryota</taxon>
        <taxon>Viridiplantae</taxon>
        <taxon>Streptophyta</taxon>
        <taxon>Embryophyta</taxon>
        <taxon>Tracheophyta</taxon>
        <taxon>Spermatophyta</taxon>
        <taxon>Magnoliopsida</taxon>
        <taxon>eudicotyledons</taxon>
        <taxon>Gunneridae</taxon>
        <taxon>Pentapetalae</taxon>
        <taxon>rosids</taxon>
        <taxon>fabids</taxon>
        <taxon>Fabales</taxon>
        <taxon>Fabaceae</taxon>
        <taxon>Papilionoideae</taxon>
        <taxon>50 kb inversion clade</taxon>
        <taxon>dalbergioids sensu lato</taxon>
        <taxon>Dalbergieae</taxon>
        <taxon>Pterocarpus clade</taxon>
        <taxon>Stylosanthes</taxon>
    </lineage>
</organism>
<accession>A0ABU6SXJ6</accession>
<dbReference type="EMBL" id="JASCZI010063201">
    <property type="protein sequence ID" value="MED6141132.1"/>
    <property type="molecule type" value="Genomic_DNA"/>
</dbReference>
<comment type="caution">
    <text evidence="1">The sequence shown here is derived from an EMBL/GenBank/DDBJ whole genome shotgun (WGS) entry which is preliminary data.</text>
</comment>
<gene>
    <name evidence="1" type="ORF">PIB30_100309</name>
</gene>
<proteinExistence type="predicted"/>
<evidence type="ECO:0000313" key="1">
    <source>
        <dbReference type="EMBL" id="MED6141132.1"/>
    </source>
</evidence>
<reference evidence="1 2" key="1">
    <citation type="journal article" date="2023" name="Plants (Basel)">
        <title>Bridging the Gap: Combining Genomics and Transcriptomics Approaches to Understand Stylosanthes scabra, an Orphan Legume from the Brazilian Caatinga.</title>
        <authorList>
            <person name="Ferreira-Neto J.R.C."/>
            <person name="da Silva M.D."/>
            <person name="Binneck E."/>
            <person name="de Melo N.F."/>
            <person name="da Silva R.H."/>
            <person name="de Melo A.L.T.M."/>
            <person name="Pandolfi V."/>
            <person name="Bustamante F.O."/>
            <person name="Brasileiro-Vidal A.C."/>
            <person name="Benko-Iseppon A.M."/>
        </authorList>
    </citation>
    <scope>NUCLEOTIDE SEQUENCE [LARGE SCALE GENOMIC DNA]</scope>
    <source>
        <tissue evidence="1">Leaves</tissue>
    </source>
</reference>
<keyword evidence="2" id="KW-1185">Reference proteome</keyword>
<feature type="non-terminal residue" evidence="1">
    <location>
        <position position="1"/>
    </location>
</feature>
<evidence type="ECO:0000313" key="2">
    <source>
        <dbReference type="Proteomes" id="UP001341840"/>
    </source>
</evidence>
<name>A0ABU6SXJ6_9FABA</name>
<protein>
    <submittedName>
        <fullName evidence="1">Uncharacterized protein</fullName>
    </submittedName>
</protein>
<sequence length="75" mass="8288">MTLNLERDELARQGRRIIPLIIMGTSGERRQLAGADRSKTVLYRGDSELGVLVVAQLPRSGCGSHQRTERGDGLR</sequence>
<dbReference type="Proteomes" id="UP001341840">
    <property type="component" value="Unassembled WGS sequence"/>
</dbReference>